<dbReference type="EMBL" id="CAIJDE010000062">
    <property type="protein sequence ID" value="CAC9976295.1"/>
    <property type="molecule type" value="Genomic_DNA"/>
</dbReference>
<protein>
    <submittedName>
        <fullName evidence="1">Uncharacterized protein</fullName>
    </submittedName>
</protein>
<reference evidence="1 2" key="1">
    <citation type="submission" date="2020-06" db="EMBL/GenBank/DDBJ databases">
        <authorList>
            <person name="Criscuolo A."/>
        </authorList>
    </citation>
    <scope>NUCLEOTIDE SEQUENCE [LARGE SCALE GENOMIC DNA]</scope>
    <source>
        <strain evidence="1">PXU-55</strain>
    </source>
</reference>
<organism evidence="1 2">
    <name type="scientific">Flavobacterium panici</name>
    <dbReference type="NCBI Taxonomy" id="2654843"/>
    <lineage>
        <taxon>Bacteria</taxon>
        <taxon>Pseudomonadati</taxon>
        <taxon>Bacteroidota</taxon>
        <taxon>Flavobacteriia</taxon>
        <taxon>Flavobacteriales</taxon>
        <taxon>Flavobacteriaceae</taxon>
        <taxon>Flavobacterium</taxon>
    </lineage>
</organism>
<proteinExistence type="predicted"/>
<dbReference type="AlphaFoldDB" id="A0A9N8J4Y1"/>
<gene>
    <name evidence="1" type="ORF">FLAPXU55_04019</name>
</gene>
<evidence type="ECO:0000313" key="2">
    <source>
        <dbReference type="Proteomes" id="UP000533639"/>
    </source>
</evidence>
<comment type="caution">
    <text evidence="1">The sequence shown here is derived from an EMBL/GenBank/DDBJ whole genome shotgun (WGS) entry which is preliminary data.</text>
</comment>
<evidence type="ECO:0000313" key="1">
    <source>
        <dbReference type="EMBL" id="CAC9976295.1"/>
    </source>
</evidence>
<sequence>MSGYYNYYKVDKNKTSVTLLSKLNDIKLQPKQLYHFKDKQITNFRDYVIEITQNSIFTKISFEQLIFKVKTDFYKINPSEFEAIMDWVHKYYNDNEDIDKFLIELGLEEIESFNTKFENDLFFFGINGINNYYSTIKKDNFWKELDTLSNAEEMNLVLDFLTFLMIKFIISNTETNTKEQFELINKLENAEGKTELKEAACLFFETLKDMNSDYSKMYSDSIHYFSQNAESLLSKIEDFQAGIANYNGVIFIEACF</sequence>
<dbReference type="RefSeq" id="WP_180860674.1">
    <property type="nucleotide sequence ID" value="NZ_CAIJDE010000062.1"/>
</dbReference>
<accession>A0A9N8J4Y1</accession>
<keyword evidence="2" id="KW-1185">Reference proteome</keyword>
<dbReference type="Proteomes" id="UP000533639">
    <property type="component" value="Unassembled WGS sequence"/>
</dbReference>
<name>A0A9N8J4Y1_9FLAO</name>